<protein>
    <submittedName>
        <fullName evidence="2">Candidate secreted effector</fullName>
    </submittedName>
</protein>
<dbReference type="AlphaFoldDB" id="A0A914LMK0"/>
<dbReference type="Proteomes" id="UP000887563">
    <property type="component" value="Unplaced"/>
</dbReference>
<keyword evidence="1" id="KW-1185">Reference proteome</keyword>
<proteinExistence type="predicted"/>
<evidence type="ECO:0000313" key="1">
    <source>
        <dbReference type="Proteomes" id="UP000887563"/>
    </source>
</evidence>
<accession>A0A914LMK0</accession>
<evidence type="ECO:0000313" key="2">
    <source>
        <dbReference type="WBParaSite" id="Minc3s00662g15783"/>
    </source>
</evidence>
<organism evidence="1 2">
    <name type="scientific">Meloidogyne incognita</name>
    <name type="common">Southern root-knot nematode worm</name>
    <name type="synonym">Oxyuris incognita</name>
    <dbReference type="NCBI Taxonomy" id="6306"/>
    <lineage>
        <taxon>Eukaryota</taxon>
        <taxon>Metazoa</taxon>
        <taxon>Ecdysozoa</taxon>
        <taxon>Nematoda</taxon>
        <taxon>Chromadorea</taxon>
        <taxon>Rhabditida</taxon>
        <taxon>Tylenchina</taxon>
        <taxon>Tylenchomorpha</taxon>
        <taxon>Tylenchoidea</taxon>
        <taxon>Meloidogynidae</taxon>
        <taxon>Meloidogyninae</taxon>
        <taxon>Meloidogyne</taxon>
        <taxon>Meloidogyne incognita group</taxon>
    </lineage>
</organism>
<dbReference type="WBParaSite" id="Minc3s00662g15783">
    <property type="protein sequence ID" value="Minc3s00662g15783"/>
    <property type="gene ID" value="Minc3s00662g15783"/>
</dbReference>
<sequence>MFFNPITRFVLLFCNPRHEKYAQTNHSPKYRKKKFRAHNHAQYKIKRINTFREPNT</sequence>
<name>A0A914LMK0_MELIC</name>
<reference evidence="2" key="1">
    <citation type="submission" date="2022-11" db="UniProtKB">
        <authorList>
            <consortium name="WormBaseParasite"/>
        </authorList>
    </citation>
    <scope>IDENTIFICATION</scope>
</reference>